<accession>A0A7C4NMA3</accession>
<proteinExistence type="predicted"/>
<dbReference type="Gene3D" id="3.30.300.100">
    <property type="entry name" value="MTH677-like"/>
    <property type="match status" value="1"/>
</dbReference>
<evidence type="ECO:0000313" key="1">
    <source>
        <dbReference type="EMBL" id="HGQ36651.1"/>
    </source>
</evidence>
<dbReference type="EMBL" id="DTBD01000056">
    <property type="protein sequence ID" value="HGQ64842.1"/>
    <property type="molecule type" value="Genomic_DNA"/>
</dbReference>
<sequence>MIIKPSRIEELGLNLEYINEKDLEELVLFIEQCIKDELSKLLDQRVLEYISIISVEIVNNTINIAIDLEAGSYITPHISLESILDQVLRHVFEKTRMYLVRNFRKNAESNNK</sequence>
<evidence type="ECO:0008006" key="3">
    <source>
        <dbReference type="Google" id="ProtNLM"/>
    </source>
</evidence>
<dbReference type="EMBL" id="DTCK01000043">
    <property type="protein sequence ID" value="HGQ36651.1"/>
    <property type="molecule type" value="Genomic_DNA"/>
</dbReference>
<evidence type="ECO:0000313" key="2">
    <source>
        <dbReference type="EMBL" id="HGQ64842.1"/>
    </source>
</evidence>
<organism evidence="2">
    <name type="scientific">Ignisphaera aggregans</name>
    <dbReference type="NCBI Taxonomy" id="334771"/>
    <lineage>
        <taxon>Archaea</taxon>
        <taxon>Thermoproteota</taxon>
        <taxon>Thermoprotei</taxon>
        <taxon>Desulfurococcales</taxon>
        <taxon>Desulfurococcaceae</taxon>
        <taxon>Ignisphaera</taxon>
    </lineage>
</organism>
<name>A0A7C4NMA3_9CREN</name>
<dbReference type="InterPro" id="IPR035954">
    <property type="entry name" value="MTH677-like_sf"/>
</dbReference>
<reference evidence="2" key="1">
    <citation type="journal article" date="2020" name="mSystems">
        <title>Genome- and Community-Level Interaction Insights into Carbon Utilization and Element Cycling Functions of Hydrothermarchaeota in Hydrothermal Sediment.</title>
        <authorList>
            <person name="Zhou Z."/>
            <person name="Liu Y."/>
            <person name="Xu W."/>
            <person name="Pan J."/>
            <person name="Luo Z.H."/>
            <person name="Li M."/>
        </authorList>
    </citation>
    <scope>NUCLEOTIDE SEQUENCE [LARGE SCALE GENOMIC DNA]</scope>
    <source>
        <strain evidence="2">SpSt-637</strain>
        <strain evidence="1">SpSt-667</strain>
    </source>
</reference>
<comment type="caution">
    <text evidence="2">The sequence shown here is derived from an EMBL/GenBank/DDBJ whole genome shotgun (WGS) entry which is preliminary data.</text>
</comment>
<protein>
    <recommendedName>
        <fullName evidence="3">DUF3194 domain-containing protein</fullName>
    </recommendedName>
</protein>
<gene>
    <name evidence="2" type="ORF">ENU08_06320</name>
    <name evidence="1" type="ORF">ENU41_08280</name>
</gene>
<dbReference type="AlphaFoldDB" id="A0A7C4NMA3"/>